<feature type="domain" description="FAD-binding PCMH-type" evidence="8">
    <location>
        <begin position="33"/>
        <end position="210"/>
    </location>
</feature>
<evidence type="ECO:0000256" key="4">
    <source>
        <dbReference type="ARBA" id="ARBA00022827"/>
    </source>
</evidence>
<dbReference type="InterPro" id="IPR004113">
    <property type="entry name" value="FAD-bd_oxidored_4_C"/>
</dbReference>
<dbReference type="SUPFAM" id="SSF56176">
    <property type="entry name" value="FAD-binding/transporter-associated domain-like"/>
    <property type="match status" value="1"/>
</dbReference>
<reference evidence="9 10" key="1">
    <citation type="submission" date="2015-07" db="EMBL/GenBank/DDBJ databases">
        <title>High-quality draft genome sequence of Oceanobacillus caeni HM6, a bacillus isolated from a human feces.</title>
        <authorList>
            <person name="Kumar J."/>
            <person name="Verma M.K."/>
            <person name="Pandey R."/>
            <person name="Bhambi M."/>
            <person name="Chauhan N."/>
        </authorList>
    </citation>
    <scope>NUCLEOTIDE SEQUENCE [LARGE SCALE GENOMIC DNA]</scope>
    <source>
        <strain evidence="9 10">HM6</strain>
    </source>
</reference>
<name>A0ABR5MMI1_9BACI</name>
<evidence type="ECO:0000313" key="9">
    <source>
        <dbReference type="EMBL" id="KPH77425.1"/>
    </source>
</evidence>
<accession>A0ABR5MMI1</accession>
<comment type="similarity">
    <text evidence="2">Belongs to the FAD-binding oxidoreductase/transferase type 4 family.</text>
</comment>
<evidence type="ECO:0000256" key="3">
    <source>
        <dbReference type="ARBA" id="ARBA00022630"/>
    </source>
</evidence>
<evidence type="ECO:0000256" key="7">
    <source>
        <dbReference type="ARBA" id="ARBA00038897"/>
    </source>
</evidence>
<dbReference type="EC" id="1.1.2.4" evidence="7"/>
<dbReference type="Gene3D" id="3.30.465.10">
    <property type="match status" value="1"/>
</dbReference>
<evidence type="ECO:0000256" key="2">
    <source>
        <dbReference type="ARBA" id="ARBA00008000"/>
    </source>
</evidence>
<dbReference type="EMBL" id="LGTK01000007">
    <property type="protein sequence ID" value="KPH77425.1"/>
    <property type="molecule type" value="Genomic_DNA"/>
</dbReference>
<dbReference type="InterPro" id="IPR006094">
    <property type="entry name" value="Oxid_FAD_bind_N"/>
</dbReference>
<dbReference type="PROSITE" id="PS51387">
    <property type="entry name" value="FAD_PCMH"/>
    <property type="match status" value="1"/>
</dbReference>
<dbReference type="Gene3D" id="1.10.45.10">
    <property type="entry name" value="Vanillyl-alcohol Oxidase, Chain A, domain 4"/>
    <property type="match status" value="1"/>
</dbReference>
<dbReference type="Gene3D" id="3.30.70.2740">
    <property type="match status" value="1"/>
</dbReference>
<dbReference type="Pfam" id="PF02913">
    <property type="entry name" value="FAD-oxidase_C"/>
    <property type="match status" value="1"/>
</dbReference>
<gene>
    <name evidence="9" type="ORF">AFL42_03355</name>
</gene>
<evidence type="ECO:0000259" key="8">
    <source>
        <dbReference type="PROSITE" id="PS51387"/>
    </source>
</evidence>
<proteinExistence type="inferred from homology"/>
<dbReference type="InterPro" id="IPR016166">
    <property type="entry name" value="FAD-bd_PCMH"/>
</dbReference>
<keyword evidence="5" id="KW-0809">Transit peptide</keyword>
<dbReference type="Proteomes" id="UP000037854">
    <property type="component" value="Unassembled WGS sequence"/>
</dbReference>
<keyword evidence="10" id="KW-1185">Reference proteome</keyword>
<dbReference type="Pfam" id="PF01565">
    <property type="entry name" value="FAD_binding_4"/>
    <property type="match status" value="1"/>
</dbReference>
<dbReference type="SUPFAM" id="SSF55103">
    <property type="entry name" value="FAD-linked oxidases, C-terminal domain"/>
    <property type="match status" value="1"/>
</dbReference>
<dbReference type="RefSeq" id="WP_060667850.1">
    <property type="nucleotide sequence ID" value="NZ_JARTGE010000072.1"/>
</dbReference>
<dbReference type="InterPro" id="IPR016169">
    <property type="entry name" value="FAD-bd_PCMH_sub2"/>
</dbReference>
<sequence>MFIQQLINKLGSDKVNVEDSVLIRHSHDESPHESVKPDVVVFPENRQDIEGILEIARSHEIPVTPYGIGSGLEGASIPIHKGISVNFKNMKQIIDFSPEDLTVTVQPGVTRVELNQYLQEYGLMFPIDPNTDASIGGMVATNASGTTGVRYGAMKDQILDLEVVLVDGTVIHTGTKARKSSSGYLVTNLFVGSEGTLGVFTEVTLKLYGIPEETIMARCTFDTLEMCAKAAQAISLKGIPILRLELIDQESIEEINRQNGYHFPEKHSLFLEFAGNKQIVKQEVEHVNHLLHELGCENWSVSNDPREQQELWRARKELSLGFVQEGMDEVGADVCVPVSKLSELLIYARKLIQDTGLRGGVWGHVGDGNFHTLVLFDPNVEGERELAESTNEALAKKAIEVGGTCTGEHGVGIGKIKYQEIEHGPAIKVMKGIKQLLDPYGILNPGKLF</sequence>
<organism evidence="9 10">
    <name type="scientific">Oceanobacillus caeni</name>
    <dbReference type="NCBI Taxonomy" id="405946"/>
    <lineage>
        <taxon>Bacteria</taxon>
        <taxon>Bacillati</taxon>
        <taxon>Bacillota</taxon>
        <taxon>Bacilli</taxon>
        <taxon>Bacillales</taxon>
        <taxon>Bacillaceae</taxon>
        <taxon>Oceanobacillus</taxon>
    </lineage>
</organism>
<dbReference type="InterPro" id="IPR016164">
    <property type="entry name" value="FAD-linked_Oxase-like_C"/>
</dbReference>
<evidence type="ECO:0000256" key="6">
    <source>
        <dbReference type="ARBA" id="ARBA00023002"/>
    </source>
</evidence>
<keyword evidence="3" id="KW-0285">Flavoprotein</keyword>
<evidence type="ECO:0000256" key="1">
    <source>
        <dbReference type="ARBA" id="ARBA00001974"/>
    </source>
</evidence>
<dbReference type="PANTHER" id="PTHR11748:SF111">
    <property type="entry name" value="D-LACTATE DEHYDROGENASE, MITOCHONDRIAL-RELATED"/>
    <property type="match status" value="1"/>
</dbReference>
<keyword evidence="6" id="KW-0560">Oxidoreductase</keyword>
<evidence type="ECO:0000313" key="10">
    <source>
        <dbReference type="Proteomes" id="UP000037854"/>
    </source>
</evidence>
<evidence type="ECO:0000256" key="5">
    <source>
        <dbReference type="ARBA" id="ARBA00022946"/>
    </source>
</evidence>
<dbReference type="PANTHER" id="PTHR11748">
    <property type="entry name" value="D-LACTATE DEHYDROGENASE"/>
    <property type="match status" value="1"/>
</dbReference>
<protein>
    <recommendedName>
        <fullName evidence="7">D-lactate dehydrogenase (cytochrome)</fullName>
        <ecNumber evidence="7">1.1.2.4</ecNumber>
    </recommendedName>
</protein>
<comment type="cofactor">
    <cofactor evidence="1">
        <name>FAD</name>
        <dbReference type="ChEBI" id="CHEBI:57692"/>
    </cofactor>
</comment>
<dbReference type="InterPro" id="IPR016171">
    <property type="entry name" value="Vanillyl_alc_oxidase_C-sub2"/>
</dbReference>
<keyword evidence="4" id="KW-0274">FAD</keyword>
<comment type="caution">
    <text evidence="9">The sequence shown here is derived from an EMBL/GenBank/DDBJ whole genome shotgun (WGS) entry which is preliminary data.</text>
</comment>
<dbReference type="InterPro" id="IPR036318">
    <property type="entry name" value="FAD-bd_PCMH-like_sf"/>
</dbReference>